<dbReference type="EMBL" id="LAZR01015729">
    <property type="protein sequence ID" value="KKM07621.1"/>
    <property type="molecule type" value="Genomic_DNA"/>
</dbReference>
<reference evidence="1" key="1">
    <citation type="journal article" date="2015" name="Nature">
        <title>Complex archaea that bridge the gap between prokaryotes and eukaryotes.</title>
        <authorList>
            <person name="Spang A."/>
            <person name="Saw J.H."/>
            <person name="Jorgensen S.L."/>
            <person name="Zaremba-Niedzwiedzka K."/>
            <person name="Martijn J."/>
            <person name="Lind A.E."/>
            <person name="van Eijk R."/>
            <person name="Schleper C."/>
            <person name="Guy L."/>
            <person name="Ettema T.J."/>
        </authorList>
    </citation>
    <scope>NUCLEOTIDE SEQUENCE</scope>
</reference>
<sequence length="106" mass="12035">MVEELTGKVAGVDGRVKGDMKKKIICPICNKDLTKALKLIGADFRLHMNVHIEVDGVKVWCYLNINLEKLPEKLKMLVIKRKENIEKLHAYKEELENRGEEGYGGG</sequence>
<proteinExistence type="predicted"/>
<organism evidence="1">
    <name type="scientific">marine sediment metagenome</name>
    <dbReference type="NCBI Taxonomy" id="412755"/>
    <lineage>
        <taxon>unclassified sequences</taxon>
        <taxon>metagenomes</taxon>
        <taxon>ecological metagenomes</taxon>
    </lineage>
</organism>
<gene>
    <name evidence="1" type="ORF">LCGC14_1732070</name>
</gene>
<name>A0A0F9JPQ0_9ZZZZ</name>
<protein>
    <submittedName>
        <fullName evidence="1">Uncharacterized protein</fullName>
    </submittedName>
</protein>
<accession>A0A0F9JPQ0</accession>
<comment type="caution">
    <text evidence="1">The sequence shown here is derived from an EMBL/GenBank/DDBJ whole genome shotgun (WGS) entry which is preliminary data.</text>
</comment>
<evidence type="ECO:0000313" key="1">
    <source>
        <dbReference type="EMBL" id="KKM07621.1"/>
    </source>
</evidence>
<dbReference type="AlphaFoldDB" id="A0A0F9JPQ0"/>